<feature type="region of interest" description="Disordered" evidence="1">
    <location>
        <begin position="54"/>
        <end position="99"/>
    </location>
</feature>
<feature type="domain" description="No apical meristem-associated C-terminal" evidence="2">
    <location>
        <begin position="66"/>
        <end position="181"/>
    </location>
</feature>
<dbReference type="Proteomes" id="UP000243499">
    <property type="component" value="Chromosome 6"/>
</dbReference>
<evidence type="ECO:0000259" key="2">
    <source>
        <dbReference type="Pfam" id="PF14303"/>
    </source>
</evidence>
<feature type="compositionally biased region" description="Basic residues" evidence="1">
    <location>
        <begin position="82"/>
        <end position="91"/>
    </location>
</feature>
<dbReference type="Gramene" id="PVH36326">
    <property type="protein sequence ID" value="PVH36326"/>
    <property type="gene ID" value="PAHAL_6G048800"/>
</dbReference>
<name>A0A2T8IFB2_9POAL</name>
<protein>
    <recommendedName>
        <fullName evidence="2">No apical meristem-associated C-terminal domain-containing protein</fullName>
    </recommendedName>
</protein>
<evidence type="ECO:0000256" key="1">
    <source>
        <dbReference type="SAM" id="MobiDB-lite"/>
    </source>
</evidence>
<dbReference type="Pfam" id="PF14303">
    <property type="entry name" value="NAM-associated"/>
    <property type="match status" value="1"/>
</dbReference>
<evidence type="ECO:0000313" key="3">
    <source>
        <dbReference type="EMBL" id="PVH36326.1"/>
    </source>
</evidence>
<reference evidence="3" key="1">
    <citation type="submission" date="2018-04" db="EMBL/GenBank/DDBJ databases">
        <title>WGS assembly of Panicum hallii.</title>
        <authorList>
            <person name="Lovell J."/>
            <person name="Jenkins J."/>
            <person name="Lowry D."/>
            <person name="Mamidi S."/>
            <person name="Sreedasyam A."/>
            <person name="Weng X."/>
            <person name="Barry K."/>
            <person name="Bonette J."/>
            <person name="Campitelli B."/>
            <person name="Daum C."/>
            <person name="Gordon S."/>
            <person name="Gould B."/>
            <person name="Lipzen A."/>
            <person name="Macqueen A."/>
            <person name="Palacio-Mejia J."/>
            <person name="Plott C."/>
            <person name="Shakirov E."/>
            <person name="Shu S."/>
            <person name="Yoshinaga Y."/>
            <person name="Zane M."/>
            <person name="Rokhsar D."/>
            <person name="Grimwood J."/>
            <person name="Schmutz J."/>
            <person name="Juenger T."/>
        </authorList>
    </citation>
    <scope>NUCLEOTIDE SEQUENCE [LARGE SCALE GENOMIC DNA]</scope>
    <source>
        <strain evidence="3">FIL2</strain>
    </source>
</reference>
<organism evidence="3">
    <name type="scientific">Panicum hallii</name>
    <dbReference type="NCBI Taxonomy" id="206008"/>
    <lineage>
        <taxon>Eukaryota</taxon>
        <taxon>Viridiplantae</taxon>
        <taxon>Streptophyta</taxon>
        <taxon>Embryophyta</taxon>
        <taxon>Tracheophyta</taxon>
        <taxon>Spermatophyta</taxon>
        <taxon>Magnoliopsida</taxon>
        <taxon>Liliopsida</taxon>
        <taxon>Poales</taxon>
        <taxon>Poaceae</taxon>
        <taxon>PACMAD clade</taxon>
        <taxon>Panicoideae</taxon>
        <taxon>Panicodae</taxon>
        <taxon>Paniceae</taxon>
        <taxon>Panicinae</taxon>
        <taxon>Panicum</taxon>
        <taxon>Panicum sect. Panicum</taxon>
    </lineage>
</organism>
<dbReference type="InterPro" id="IPR029466">
    <property type="entry name" value="NAM-associated_C"/>
</dbReference>
<dbReference type="AlphaFoldDB" id="A0A2T8IFB2"/>
<dbReference type="EMBL" id="CM008051">
    <property type="protein sequence ID" value="PVH36326.1"/>
    <property type="molecule type" value="Genomic_DNA"/>
</dbReference>
<accession>A0A2T8IFB2</accession>
<sequence>MNKLSFGIQAAYHIKSIFSEARTLYSSKAQKNKIFQFLHCWIKMRNYPKFESLGGAEEEEGDGSGKGQTPDLAQANQEKRPIGRKPAKQRLRTGGDEGPYKEAIKELILDKKEEKKLKGERWEEERKIKEERWKETRMIHQQKISLGKKNLMWEQEQRIMFCDLSTMDSDKKNYVLAMRHKLQHQSWLP</sequence>
<proteinExistence type="predicted"/>
<gene>
    <name evidence="3" type="ORF">PAHAL_6G048800</name>
</gene>